<dbReference type="Proteomes" id="UP001221757">
    <property type="component" value="Unassembled WGS sequence"/>
</dbReference>
<gene>
    <name evidence="1" type="ORF">B0H17DRAFT_963824</name>
</gene>
<dbReference type="EMBL" id="JARKIE010000614">
    <property type="protein sequence ID" value="KAJ7624195.1"/>
    <property type="molecule type" value="Genomic_DNA"/>
</dbReference>
<sequence length="77" mass="8893">MGFNEPTEEDTCDYGLFLLQKLLNESSRSLEDFEMPTPQRDWTAAVVNPLIAEQLAYNQAEERERAATNVERMNPEQ</sequence>
<dbReference type="AlphaFoldDB" id="A0AAD7FH79"/>
<evidence type="ECO:0000313" key="1">
    <source>
        <dbReference type="EMBL" id="KAJ7624195.1"/>
    </source>
</evidence>
<reference evidence="1" key="1">
    <citation type="submission" date="2023-03" db="EMBL/GenBank/DDBJ databases">
        <title>Massive genome expansion in bonnet fungi (Mycena s.s.) driven by repeated elements and novel gene families across ecological guilds.</title>
        <authorList>
            <consortium name="Lawrence Berkeley National Laboratory"/>
            <person name="Harder C.B."/>
            <person name="Miyauchi S."/>
            <person name="Viragh M."/>
            <person name="Kuo A."/>
            <person name="Thoen E."/>
            <person name="Andreopoulos B."/>
            <person name="Lu D."/>
            <person name="Skrede I."/>
            <person name="Drula E."/>
            <person name="Henrissat B."/>
            <person name="Morin E."/>
            <person name="Kohler A."/>
            <person name="Barry K."/>
            <person name="LaButti K."/>
            <person name="Morin E."/>
            <person name="Salamov A."/>
            <person name="Lipzen A."/>
            <person name="Mereny Z."/>
            <person name="Hegedus B."/>
            <person name="Baldrian P."/>
            <person name="Stursova M."/>
            <person name="Weitz H."/>
            <person name="Taylor A."/>
            <person name="Grigoriev I.V."/>
            <person name="Nagy L.G."/>
            <person name="Martin F."/>
            <person name="Kauserud H."/>
        </authorList>
    </citation>
    <scope>NUCLEOTIDE SEQUENCE</scope>
    <source>
        <strain evidence="1">CBHHK067</strain>
    </source>
</reference>
<accession>A0AAD7FH79</accession>
<keyword evidence="2" id="KW-1185">Reference proteome</keyword>
<protein>
    <submittedName>
        <fullName evidence="1">Uncharacterized protein</fullName>
    </submittedName>
</protein>
<proteinExistence type="predicted"/>
<comment type="caution">
    <text evidence="1">The sequence shown here is derived from an EMBL/GenBank/DDBJ whole genome shotgun (WGS) entry which is preliminary data.</text>
</comment>
<feature type="non-terminal residue" evidence="1">
    <location>
        <position position="77"/>
    </location>
</feature>
<name>A0AAD7FH79_MYCRO</name>
<organism evidence="1 2">
    <name type="scientific">Mycena rosella</name>
    <name type="common">Pink bonnet</name>
    <name type="synonym">Agaricus rosellus</name>
    <dbReference type="NCBI Taxonomy" id="1033263"/>
    <lineage>
        <taxon>Eukaryota</taxon>
        <taxon>Fungi</taxon>
        <taxon>Dikarya</taxon>
        <taxon>Basidiomycota</taxon>
        <taxon>Agaricomycotina</taxon>
        <taxon>Agaricomycetes</taxon>
        <taxon>Agaricomycetidae</taxon>
        <taxon>Agaricales</taxon>
        <taxon>Marasmiineae</taxon>
        <taxon>Mycenaceae</taxon>
        <taxon>Mycena</taxon>
    </lineage>
</organism>
<evidence type="ECO:0000313" key="2">
    <source>
        <dbReference type="Proteomes" id="UP001221757"/>
    </source>
</evidence>